<name>A0ABU7CBC5_9TELE</name>
<evidence type="ECO:0000313" key="2">
    <source>
        <dbReference type="EMBL" id="MED6258988.1"/>
    </source>
</evidence>
<proteinExistence type="predicted"/>
<organism evidence="2 3">
    <name type="scientific">Ataeniobius toweri</name>
    <dbReference type="NCBI Taxonomy" id="208326"/>
    <lineage>
        <taxon>Eukaryota</taxon>
        <taxon>Metazoa</taxon>
        <taxon>Chordata</taxon>
        <taxon>Craniata</taxon>
        <taxon>Vertebrata</taxon>
        <taxon>Euteleostomi</taxon>
        <taxon>Actinopterygii</taxon>
        <taxon>Neopterygii</taxon>
        <taxon>Teleostei</taxon>
        <taxon>Neoteleostei</taxon>
        <taxon>Acanthomorphata</taxon>
        <taxon>Ovalentaria</taxon>
        <taxon>Atherinomorphae</taxon>
        <taxon>Cyprinodontiformes</taxon>
        <taxon>Goodeidae</taxon>
        <taxon>Ataeniobius</taxon>
    </lineage>
</organism>
<protein>
    <submittedName>
        <fullName evidence="2">Uncharacterized protein</fullName>
    </submittedName>
</protein>
<feature type="compositionally biased region" description="Basic residues" evidence="1">
    <location>
        <begin position="47"/>
        <end position="57"/>
    </location>
</feature>
<accession>A0ABU7CBC5</accession>
<dbReference type="EMBL" id="JAHUTI010081828">
    <property type="protein sequence ID" value="MED6258988.1"/>
    <property type="molecule type" value="Genomic_DNA"/>
</dbReference>
<reference evidence="2 3" key="1">
    <citation type="submission" date="2021-07" db="EMBL/GenBank/DDBJ databases">
        <authorList>
            <person name="Palmer J.M."/>
        </authorList>
    </citation>
    <scope>NUCLEOTIDE SEQUENCE [LARGE SCALE GENOMIC DNA]</scope>
    <source>
        <strain evidence="2 3">AT_MEX2019</strain>
        <tissue evidence="2">Muscle</tissue>
    </source>
</reference>
<gene>
    <name evidence="2" type="ORF">ATANTOWER_015183</name>
</gene>
<feature type="region of interest" description="Disordered" evidence="1">
    <location>
        <begin position="1"/>
        <end position="57"/>
    </location>
</feature>
<sequence>MWSQWVGTSSGTSTRPSAAADGFRVSSQSETASLNRTFNRTCTSNRSKQKHHIKKQNRLVTRDEIKRNYFQNMFKLDLLEPDRSSHLLLNQAGLDGFHVAELCSSDRERCDGPENEIWSSSVDNKQ</sequence>
<dbReference type="Proteomes" id="UP001345963">
    <property type="component" value="Unassembled WGS sequence"/>
</dbReference>
<keyword evidence="3" id="KW-1185">Reference proteome</keyword>
<feature type="compositionally biased region" description="Polar residues" evidence="1">
    <location>
        <begin position="1"/>
        <end position="16"/>
    </location>
</feature>
<evidence type="ECO:0000256" key="1">
    <source>
        <dbReference type="SAM" id="MobiDB-lite"/>
    </source>
</evidence>
<feature type="compositionally biased region" description="Polar residues" evidence="1">
    <location>
        <begin position="25"/>
        <end position="46"/>
    </location>
</feature>
<feature type="compositionally biased region" description="Polar residues" evidence="1">
    <location>
        <begin position="117"/>
        <end position="126"/>
    </location>
</feature>
<evidence type="ECO:0000313" key="3">
    <source>
        <dbReference type="Proteomes" id="UP001345963"/>
    </source>
</evidence>
<comment type="caution">
    <text evidence="2">The sequence shown here is derived from an EMBL/GenBank/DDBJ whole genome shotgun (WGS) entry which is preliminary data.</text>
</comment>
<feature type="region of interest" description="Disordered" evidence="1">
    <location>
        <begin position="107"/>
        <end position="126"/>
    </location>
</feature>